<gene>
    <name evidence="2" type="ordered locus">Intca_1243</name>
</gene>
<evidence type="ECO:0008006" key="4">
    <source>
        <dbReference type="Google" id="ProtNLM"/>
    </source>
</evidence>
<dbReference type="EMBL" id="CP002343">
    <property type="protein sequence ID" value="ADU47761.1"/>
    <property type="molecule type" value="Genomic_DNA"/>
</dbReference>
<evidence type="ECO:0000256" key="1">
    <source>
        <dbReference type="SAM" id="MobiDB-lite"/>
    </source>
</evidence>
<organism evidence="2 3">
    <name type="scientific">Intrasporangium calvum (strain ATCC 23552 / DSM 43043 / JCM 3097 / NBRC 12989 / NCIMB 10167 / NRRL B-3866 / 7 KIP)</name>
    <dbReference type="NCBI Taxonomy" id="710696"/>
    <lineage>
        <taxon>Bacteria</taxon>
        <taxon>Bacillati</taxon>
        <taxon>Actinomycetota</taxon>
        <taxon>Actinomycetes</taxon>
        <taxon>Micrococcales</taxon>
        <taxon>Intrasporangiaceae</taxon>
        <taxon>Intrasporangium</taxon>
    </lineage>
</organism>
<dbReference type="GO" id="GO:0003989">
    <property type="term" value="F:acetyl-CoA carboxylase activity"/>
    <property type="evidence" value="ECO:0007669"/>
    <property type="project" value="InterPro"/>
</dbReference>
<name>E6SFL6_INTC7</name>
<dbReference type="KEGG" id="ica:Intca_1243"/>
<dbReference type="GO" id="GO:0004658">
    <property type="term" value="F:propionyl-CoA carboxylase activity"/>
    <property type="evidence" value="ECO:0007669"/>
    <property type="project" value="InterPro"/>
</dbReference>
<dbReference type="eggNOG" id="ENOG5031YRH">
    <property type="taxonomic scope" value="Bacteria"/>
</dbReference>
<evidence type="ECO:0000313" key="3">
    <source>
        <dbReference type="Proteomes" id="UP000008914"/>
    </source>
</evidence>
<accession>E6SFL6</accession>
<keyword evidence="3" id="KW-1185">Reference proteome</keyword>
<feature type="region of interest" description="Disordered" evidence="1">
    <location>
        <begin position="1"/>
        <end position="41"/>
    </location>
</feature>
<protein>
    <recommendedName>
        <fullName evidence="4">Acyl-CoA carboxylase epsilon subunit</fullName>
    </recommendedName>
</protein>
<evidence type="ECO:0000313" key="2">
    <source>
        <dbReference type="EMBL" id="ADU47761.1"/>
    </source>
</evidence>
<dbReference type="STRING" id="710696.Intca_1243"/>
<sequence length="104" mass="10871">MTARTARNEPGSGGTGGRASEASSEQLRAQREQREPGEARDAVRVLRGNPAAEEIAALVAVLSAVGGGEEAGLPRARSAWSDPAWRLVGPQARRGGWRGSSLPR</sequence>
<reference evidence="2 3" key="1">
    <citation type="journal article" date="2010" name="Stand. Genomic Sci.">
        <title>Complete genome sequence of Intrasporangium calvum type strain (7 KIP).</title>
        <authorList>
            <person name="Del Rio T.G."/>
            <person name="Chertkov O."/>
            <person name="Yasawong M."/>
            <person name="Lucas S."/>
            <person name="Deshpande S."/>
            <person name="Cheng J.F."/>
            <person name="Detter C."/>
            <person name="Tapia R."/>
            <person name="Han C."/>
            <person name="Goodwin L."/>
            <person name="Pitluck S."/>
            <person name="Liolios K."/>
            <person name="Ivanova N."/>
            <person name="Mavromatis K."/>
            <person name="Pati A."/>
            <person name="Chen A."/>
            <person name="Palaniappan K."/>
            <person name="Land M."/>
            <person name="Hauser L."/>
            <person name="Chang Y.J."/>
            <person name="Jeffries C.D."/>
            <person name="Rohde M."/>
            <person name="Pukall R."/>
            <person name="Sikorski J."/>
            <person name="Goker M."/>
            <person name="Woyke T."/>
            <person name="Bristow J."/>
            <person name="Eisen J.A."/>
            <person name="Markowitz V."/>
            <person name="Hugenholtz P."/>
            <person name="Kyrpides N.C."/>
            <person name="Klenk H.P."/>
            <person name="Lapidus A."/>
        </authorList>
    </citation>
    <scope>NUCLEOTIDE SEQUENCE [LARGE SCALE GENOMIC DNA]</scope>
    <source>
        <strain evidence="3">ATCC 23552 / DSM 43043 / JCM 3097 / NBRC 12989 / 7 KIP</strain>
    </source>
</reference>
<dbReference type="HOGENOM" id="CLU_2246324_0_0_11"/>
<dbReference type="AlphaFoldDB" id="E6SFL6"/>
<feature type="compositionally biased region" description="Basic and acidic residues" evidence="1">
    <location>
        <begin position="28"/>
        <end position="41"/>
    </location>
</feature>
<proteinExistence type="predicted"/>
<dbReference type="Proteomes" id="UP000008914">
    <property type="component" value="Chromosome"/>
</dbReference>
<dbReference type="InterPro" id="IPR032716">
    <property type="entry name" value="ACC_epsilon"/>
</dbReference>
<dbReference type="Pfam" id="PF13822">
    <property type="entry name" value="ACC_epsilon"/>
    <property type="match status" value="1"/>
</dbReference>